<dbReference type="InterPro" id="IPR021738">
    <property type="entry name" value="DUF3309"/>
</dbReference>
<keyword evidence="1" id="KW-0472">Membrane</keyword>
<name>A0A2N4TPC6_RALPI</name>
<keyword evidence="1" id="KW-0812">Transmembrane</keyword>
<dbReference type="EMBL" id="PKQE01000004">
    <property type="protein sequence ID" value="PLC41567.1"/>
    <property type="molecule type" value="Genomic_DNA"/>
</dbReference>
<evidence type="ECO:0000313" key="2">
    <source>
        <dbReference type="EMBL" id="PLC41567.1"/>
    </source>
</evidence>
<proteinExistence type="predicted"/>
<reference evidence="2 3" key="1">
    <citation type="submission" date="2017-12" db="EMBL/GenBank/DDBJ databases">
        <title>Draft genome sequence of Ralstonia pickettii 52.</title>
        <authorList>
            <person name="Zheng B."/>
        </authorList>
    </citation>
    <scope>NUCLEOTIDE SEQUENCE [LARGE SCALE GENOMIC DNA]</scope>
    <source>
        <strain evidence="2 3">52</strain>
    </source>
</reference>
<feature type="transmembrane region" description="Helical" evidence="1">
    <location>
        <begin position="28"/>
        <end position="49"/>
    </location>
</feature>
<gene>
    <name evidence="2" type="ORF">C0Q88_18495</name>
</gene>
<sequence length="52" mass="5482">MSLGILLLIVLAVLLVGAFPRWSYSNGWGYAPSGALGLGLLIVLVLLLMGRL</sequence>
<comment type="caution">
    <text evidence="2">The sequence shown here is derived from an EMBL/GenBank/DDBJ whole genome shotgun (WGS) entry which is preliminary data.</text>
</comment>
<dbReference type="RefSeq" id="WP_016726579.1">
    <property type="nucleotide sequence ID" value="NZ_PKQE01000004.1"/>
</dbReference>
<protein>
    <submittedName>
        <fullName evidence="2">DUF3309 domain-containing protein</fullName>
    </submittedName>
</protein>
<dbReference type="Pfam" id="PF11752">
    <property type="entry name" value="DUF3309"/>
    <property type="match status" value="1"/>
</dbReference>
<evidence type="ECO:0000256" key="1">
    <source>
        <dbReference type="SAM" id="Phobius"/>
    </source>
</evidence>
<dbReference type="AlphaFoldDB" id="A0A2N4TPC6"/>
<organism evidence="2 3">
    <name type="scientific">Ralstonia pickettii</name>
    <name type="common">Burkholderia pickettii</name>
    <dbReference type="NCBI Taxonomy" id="329"/>
    <lineage>
        <taxon>Bacteria</taxon>
        <taxon>Pseudomonadati</taxon>
        <taxon>Pseudomonadota</taxon>
        <taxon>Betaproteobacteria</taxon>
        <taxon>Burkholderiales</taxon>
        <taxon>Burkholderiaceae</taxon>
        <taxon>Ralstonia</taxon>
    </lineage>
</organism>
<evidence type="ECO:0000313" key="3">
    <source>
        <dbReference type="Proteomes" id="UP000234456"/>
    </source>
</evidence>
<keyword evidence="1" id="KW-1133">Transmembrane helix</keyword>
<dbReference type="Proteomes" id="UP000234456">
    <property type="component" value="Unassembled WGS sequence"/>
</dbReference>
<accession>A0A2N4TPC6</accession>